<evidence type="ECO:0000313" key="2">
    <source>
        <dbReference type="Proteomes" id="UP001187192"/>
    </source>
</evidence>
<name>A0AA87ZL62_FICCA</name>
<protein>
    <submittedName>
        <fullName evidence="1">Uncharacterized protein</fullName>
    </submittedName>
</protein>
<proteinExistence type="predicted"/>
<reference evidence="1" key="1">
    <citation type="submission" date="2023-07" db="EMBL/GenBank/DDBJ databases">
        <title>draft genome sequence of fig (Ficus carica).</title>
        <authorList>
            <person name="Takahashi T."/>
            <person name="Nishimura K."/>
        </authorList>
    </citation>
    <scope>NUCLEOTIDE SEQUENCE</scope>
</reference>
<organism evidence="1 2">
    <name type="scientific">Ficus carica</name>
    <name type="common">Common fig</name>
    <dbReference type="NCBI Taxonomy" id="3494"/>
    <lineage>
        <taxon>Eukaryota</taxon>
        <taxon>Viridiplantae</taxon>
        <taxon>Streptophyta</taxon>
        <taxon>Embryophyta</taxon>
        <taxon>Tracheophyta</taxon>
        <taxon>Spermatophyta</taxon>
        <taxon>Magnoliopsida</taxon>
        <taxon>eudicotyledons</taxon>
        <taxon>Gunneridae</taxon>
        <taxon>Pentapetalae</taxon>
        <taxon>rosids</taxon>
        <taxon>fabids</taxon>
        <taxon>Rosales</taxon>
        <taxon>Moraceae</taxon>
        <taxon>Ficeae</taxon>
        <taxon>Ficus</taxon>
    </lineage>
</organism>
<accession>A0AA87ZL62</accession>
<gene>
    <name evidence="1" type="ORF">TIFTF001_007371</name>
</gene>
<dbReference type="Proteomes" id="UP001187192">
    <property type="component" value="Unassembled WGS sequence"/>
</dbReference>
<keyword evidence="2" id="KW-1185">Reference proteome</keyword>
<comment type="caution">
    <text evidence="1">The sequence shown here is derived from an EMBL/GenBank/DDBJ whole genome shotgun (WGS) entry which is preliminary data.</text>
</comment>
<dbReference type="AlphaFoldDB" id="A0AA87ZL62"/>
<dbReference type="EMBL" id="BTGU01000007">
    <property type="protein sequence ID" value="GMN38133.1"/>
    <property type="molecule type" value="Genomic_DNA"/>
</dbReference>
<evidence type="ECO:0000313" key="1">
    <source>
        <dbReference type="EMBL" id="GMN38133.1"/>
    </source>
</evidence>
<sequence length="59" mass="6435">MIDIVVQAPILPPKLPWNAPMGDTTKINVDAAVLDKEGVVLAGSSIRIYDKFISQNAWL</sequence>